<evidence type="ECO:0000313" key="7">
    <source>
        <dbReference type="Proteomes" id="UP000485058"/>
    </source>
</evidence>
<dbReference type="GO" id="GO:0008380">
    <property type="term" value="P:RNA splicing"/>
    <property type="evidence" value="ECO:0007669"/>
    <property type="project" value="UniProtKB-KW"/>
</dbReference>
<dbReference type="Gene3D" id="1.25.40.10">
    <property type="entry name" value="Tetratricopeptide repeat domain"/>
    <property type="match status" value="1"/>
</dbReference>
<comment type="subcellular location">
    <subcellularLocation>
        <location evidence="1">Nucleus</location>
    </subcellularLocation>
</comment>
<dbReference type="SUPFAM" id="SSF48452">
    <property type="entry name" value="TPR-like"/>
    <property type="match status" value="1"/>
</dbReference>
<dbReference type="GO" id="GO:0005634">
    <property type="term" value="C:nucleus"/>
    <property type="evidence" value="ECO:0007669"/>
    <property type="project" value="UniProtKB-SubCell"/>
</dbReference>
<keyword evidence="2" id="KW-0507">mRNA processing</keyword>
<name>A0A6A0AGN9_HAELA</name>
<gene>
    <name evidence="6" type="ORF">HaLaN_31285</name>
</gene>
<evidence type="ECO:0000313" key="6">
    <source>
        <dbReference type="EMBL" id="GFH32120.1"/>
    </source>
</evidence>
<dbReference type="PANTHER" id="PTHR17204">
    <property type="entry name" value="PRE-MRNA PROCESSING PROTEIN PRP39-RELATED"/>
    <property type="match status" value="1"/>
</dbReference>
<reference evidence="6 7" key="1">
    <citation type="submission" date="2020-02" db="EMBL/GenBank/DDBJ databases">
        <title>Draft genome sequence of Haematococcus lacustris strain NIES-144.</title>
        <authorList>
            <person name="Morimoto D."/>
            <person name="Nakagawa S."/>
            <person name="Yoshida T."/>
            <person name="Sawayama S."/>
        </authorList>
    </citation>
    <scope>NUCLEOTIDE SEQUENCE [LARGE SCALE GENOMIC DNA]</scope>
    <source>
        <strain evidence="6 7">NIES-144</strain>
    </source>
</reference>
<keyword evidence="5" id="KW-0539">Nucleus</keyword>
<sequence>MAESQAVLLVMELDPAASALTPDGVKAVRAVCEEAITAAGLHVADGAALWAAYRQYELKVLAAGQGGDKQVDRVRSLFQRQLQQALAGNVGLLEEYSAWEKEQGKVWGDLDRSLCGSIPN</sequence>
<dbReference type="PANTHER" id="PTHR17204:SF25">
    <property type="entry name" value="RRM DOMAIN-CONTAINING PROTEIN"/>
    <property type="match status" value="1"/>
</dbReference>
<evidence type="ECO:0000256" key="1">
    <source>
        <dbReference type="ARBA" id="ARBA00004123"/>
    </source>
</evidence>
<dbReference type="GO" id="GO:0006397">
    <property type="term" value="P:mRNA processing"/>
    <property type="evidence" value="ECO:0007669"/>
    <property type="project" value="UniProtKB-KW"/>
</dbReference>
<protein>
    <submittedName>
        <fullName evidence="6">Squamous cell carcinoma antigen recognized by T-cells 3</fullName>
    </submittedName>
</protein>
<comment type="caution">
    <text evidence="6">The sequence shown here is derived from an EMBL/GenBank/DDBJ whole genome shotgun (WGS) entry which is preliminary data.</text>
</comment>
<evidence type="ECO:0000256" key="2">
    <source>
        <dbReference type="ARBA" id="ARBA00022664"/>
    </source>
</evidence>
<keyword evidence="4" id="KW-0508">mRNA splicing</keyword>
<proteinExistence type="predicted"/>
<keyword evidence="7" id="KW-1185">Reference proteome</keyword>
<evidence type="ECO:0000256" key="4">
    <source>
        <dbReference type="ARBA" id="ARBA00023187"/>
    </source>
</evidence>
<evidence type="ECO:0000256" key="5">
    <source>
        <dbReference type="ARBA" id="ARBA00023242"/>
    </source>
</evidence>
<accession>A0A6A0AGN9</accession>
<dbReference type="InterPro" id="IPR011990">
    <property type="entry name" value="TPR-like_helical_dom_sf"/>
</dbReference>
<dbReference type="EMBL" id="BLLF01006277">
    <property type="protein sequence ID" value="GFH32120.1"/>
    <property type="molecule type" value="Genomic_DNA"/>
</dbReference>
<evidence type="ECO:0000256" key="3">
    <source>
        <dbReference type="ARBA" id="ARBA00022737"/>
    </source>
</evidence>
<dbReference type="Proteomes" id="UP000485058">
    <property type="component" value="Unassembled WGS sequence"/>
</dbReference>
<organism evidence="6 7">
    <name type="scientific">Haematococcus lacustris</name>
    <name type="common">Green alga</name>
    <name type="synonym">Haematococcus pluvialis</name>
    <dbReference type="NCBI Taxonomy" id="44745"/>
    <lineage>
        <taxon>Eukaryota</taxon>
        <taxon>Viridiplantae</taxon>
        <taxon>Chlorophyta</taxon>
        <taxon>core chlorophytes</taxon>
        <taxon>Chlorophyceae</taxon>
        <taxon>CS clade</taxon>
        <taxon>Chlamydomonadales</taxon>
        <taxon>Haematococcaceae</taxon>
        <taxon>Haematococcus</taxon>
    </lineage>
</organism>
<keyword evidence="3" id="KW-0677">Repeat</keyword>
<dbReference type="AlphaFoldDB" id="A0A6A0AGN9"/>